<feature type="signal peptide" evidence="1">
    <location>
        <begin position="1"/>
        <end position="31"/>
    </location>
</feature>
<evidence type="ECO:0000313" key="2">
    <source>
        <dbReference type="EMBL" id="SFT38801.1"/>
    </source>
</evidence>
<dbReference type="EMBL" id="FPBF01000001">
    <property type="protein sequence ID" value="SFT38801.1"/>
    <property type="molecule type" value="Genomic_DNA"/>
</dbReference>
<dbReference type="AlphaFoldDB" id="A0A1I6XL88"/>
<dbReference type="Proteomes" id="UP000199673">
    <property type="component" value="Unassembled WGS sequence"/>
</dbReference>
<dbReference type="Gene3D" id="3.30.450.150">
    <property type="entry name" value="Haem-degrading domain"/>
    <property type="match status" value="1"/>
</dbReference>
<dbReference type="PANTHER" id="PTHR34309:SF1">
    <property type="entry name" value="PROTEIN GLCG"/>
    <property type="match status" value="1"/>
</dbReference>
<name>A0A1I6XL88_9BACT</name>
<gene>
    <name evidence="2" type="ORF">SAMN04489724_0536</name>
</gene>
<feature type="chain" id="PRO_5011642407" evidence="1">
    <location>
        <begin position="32"/>
        <end position="165"/>
    </location>
</feature>
<organism evidence="2 3">
    <name type="scientific">Algoriphagus locisalis</name>
    <dbReference type="NCBI Taxonomy" id="305507"/>
    <lineage>
        <taxon>Bacteria</taxon>
        <taxon>Pseudomonadati</taxon>
        <taxon>Bacteroidota</taxon>
        <taxon>Cytophagia</taxon>
        <taxon>Cytophagales</taxon>
        <taxon>Cyclobacteriaceae</taxon>
        <taxon>Algoriphagus</taxon>
    </lineage>
</organism>
<dbReference type="SUPFAM" id="SSF143744">
    <property type="entry name" value="GlcG-like"/>
    <property type="match status" value="1"/>
</dbReference>
<accession>A0A1I6XL88</accession>
<keyword evidence="1" id="KW-0732">Signal</keyword>
<dbReference type="PANTHER" id="PTHR34309">
    <property type="entry name" value="SLR1406 PROTEIN"/>
    <property type="match status" value="1"/>
</dbReference>
<dbReference type="InterPro" id="IPR052517">
    <property type="entry name" value="GlcG_carb_metab_protein"/>
</dbReference>
<reference evidence="3" key="1">
    <citation type="submission" date="2016-10" db="EMBL/GenBank/DDBJ databases">
        <authorList>
            <person name="Varghese N."/>
            <person name="Submissions S."/>
        </authorList>
    </citation>
    <scope>NUCLEOTIDE SEQUENCE [LARGE SCALE GENOMIC DNA]</scope>
    <source>
        <strain evidence="3">DSM 23445</strain>
    </source>
</reference>
<dbReference type="OrthoDB" id="9778896at2"/>
<evidence type="ECO:0000256" key="1">
    <source>
        <dbReference type="SAM" id="SignalP"/>
    </source>
</evidence>
<protein>
    <submittedName>
        <fullName evidence="2">Uncharacterized conserved protein GlcG, DUF336 family</fullName>
    </submittedName>
</protein>
<dbReference type="InterPro" id="IPR005624">
    <property type="entry name" value="PduO/GlcC-like"/>
</dbReference>
<evidence type="ECO:0000313" key="3">
    <source>
        <dbReference type="Proteomes" id="UP000199673"/>
    </source>
</evidence>
<proteinExistence type="predicted"/>
<keyword evidence="3" id="KW-1185">Reference proteome</keyword>
<dbReference type="InterPro" id="IPR038084">
    <property type="entry name" value="PduO/GlcC-like_sf"/>
</dbReference>
<sequence>MNPYLNPLKPNFIVKKLIILLLCLAPFFIQAQTNSQPFLTLEDATRISDAAEAKSKAEGWNMVIVVLDAGGHMISLRKMDGVQLGSIDVALGKAKTAVYFKRPTKVFEDMMKAEGGARIATLPNAVAIEGGLPILKDGIVVGAIGISGASSAQDGIVAAAAVAAY</sequence>
<dbReference type="Pfam" id="PF03928">
    <property type="entry name" value="HbpS-like"/>
    <property type="match status" value="1"/>
</dbReference>